<evidence type="ECO:0000256" key="1">
    <source>
        <dbReference type="ARBA" id="ARBA00004604"/>
    </source>
</evidence>
<keyword evidence="11" id="KW-1185">Reference proteome</keyword>
<feature type="domain" description="UTP23 sensor motif region" evidence="9">
    <location>
        <begin position="219"/>
        <end position="237"/>
    </location>
</feature>
<evidence type="ECO:0000259" key="9">
    <source>
        <dbReference type="Pfam" id="PF24779"/>
    </source>
</evidence>
<reference evidence="10 11" key="1">
    <citation type="submission" date="2017-06" db="EMBL/GenBank/DDBJ databases">
        <title>Draft genome sequence of a variant of Elsinoe murrayae.</title>
        <authorList>
            <person name="Cheng Q."/>
        </authorList>
    </citation>
    <scope>NUCLEOTIDE SEQUENCE [LARGE SCALE GENOMIC DNA]</scope>
    <source>
        <strain evidence="10 11">CQ-2017a</strain>
    </source>
</reference>
<dbReference type="Pfam" id="PF24779">
    <property type="entry name" value="UTP23_sensor"/>
    <property type="match status" value="1"/>
</dbReference>
<comment type="subcellular location">
    <subcellularLocation>
        <location evidence="1">Nucleus</location>
        <location evidence="1">Nucleolus</location>
    </subcellularLocation>
</comment>
<gene>
    <name evidence="10" type="ORF">CAC42_5789</name>
</gene>
<comment type="caution">
    <text evidence="10">The sequence shown here is derived from an EMBL/GenBank/DDBJ whole genome shotgun (WGS) entry which is preliminary data.</text>
</comment>
<dbReference type="Pfam" id="PF04900">
    <property type="entry name" value="Fcf1"/>
    <property type="match status" value="1"/>
</dbReference>
<dbReference type="AlphaFoldDB" id="A0A2K1QZ97"/>
<keyword evidence="2" id="KW-0690">Ribosome biogenesis</keyword>
<name>A0A2K1QZ97_9PEZI</name>
<proteinExistence type="inferred from homology"/>
<evidence type="ECO:0000313" key="11">
    <source>
        <dbReference type="Proteomes" id="UP000243797"/>
    </source>
</evidence>
<evidence type="ECO:0000256" key="3">
    <source>
        <dbReference type="ARBA" id="ARBA00022552"/>
    </source>
</evidence>
<dbReference type="SUPFAM" id="SSF88723">
    <property type="entry name" value="PIN domain-like"/>
    <property type="match status" value="1"/>
</dbReference>
<comment type="function">
    <text evidence="5">Involved in rRNA-processing and ribosome biogenesis.</text>
</comment>
<evidence type="ECO:0000256" key="7">
    <source>
        <dbReference type="ARBA" id="ARBA00076388"/>
    </source>
</evidence>
<evidence type="ECO:0000313" key="10">
    <source>
        <dbReference type="EMBL" id="PNS20339.1"/>
    </source>
</evidence>
<dbReference type="EMBL" id="NKHZ01000025">
    <property type="protein sequence ID" value="PNS20339.1"/>
    <property type="molecule type" value="Genomic_DNA"/>
</dbReference>
<dbReference type="InParanoid" id="A0A2K1QZ97"/>
<organism evidence="10 11">
    <name type="scientific">Sphaceloma murrayae</name>
    <dbReference type="NCBI Taxonomy" id="2082308"/>
    <lineage>
        <taxon>Eukaryota</taxon>
        <taxon>Fungi</taxon>
        <taxon>Dikarya</taxon>
        <taxon>Ascomycota</taxon>
        <taxon>Pezizomycotina</taxon>
        <taxon>Dothideomycetes</taxon>
        <taxon>Dothideomycetidae</taxon>
        <taxon>Myriangiales</taxon>
        <taxon>Elsinoaceae</taxon>
        <taxon>Sphaceloma</taxon>
    </lineage>
</organism>
<dbReference type="GO" id="GO:0032040">
    <property type="term" value="C:small-subunit processome"/>
    <property type="evidence" value="ECO:0007669"/>
    <property type="project" value="InterPro"/>
</dbReference>
<keyword evidence="4" id="KW-0539">Nucleus</keyword>
<comment type="similarity">
    <text evidence="6">Belongs to the UTP23/FCF1 family. UTP23 subfamily.</text>
</comment>
<evidence type="ECO:0000256" key="8">
    <source>
        <dbReference type="SAM" id="MobiDB-lite"/>
    </source>
</evidence>
<dbReference type="PANTHER" id="PTHR12416">
    <property type="entry name" value="RRNA-PROCESSING PROTEIN UTP23 HOMOLOG"/>
    <property type="match status" value="1"/>
</dbReference>
<dbReference type="CDD" id="cd09865">
    <property type="entry name" value="PIN_ScUtp23p-like"/>
    <property type="match status" value="1"/>
</dbReference>
<dbReference type="InterPro" id="IPR006984">
    <property type="entry name" value="Fcf1/UTP23"/>
</dbReference>
<dbReference type="InterPro" id="IPR057776">
    <property type="entry name" value="UTP23_sensor"/>
</dbReference>
<dbReference type="OrthoDB" id="25675at2759"/>
<dbReference type="FunCoup" id="A0A2K1QZ97">
    <property type="interactions" value="994"/>
</dbReference>
<evidence type="ECO:0000256" key="6">
    <source>
        <dbReference type="ARBA" id="ARBA00038503"/>
    </source>
</evidence>
<keyword evidence="3" id="KW-0698">rRNA processing</keyword>
<dbReference type="STRING" id="2082308.A0A2K1QZ97"/>
<feature type="compositionally biased region" description="Basic and acidic residues" evidence="8">
    <location>
        <begin position="185"/>
        <end position="195"/>
    </location>
</feature>
<evidence type="ECO:0000256" key="4">
    <source>
        <dbReference type="ARBA" id="ARBA00023242"/>
    </source>
</evidence>
<protein>
    <recommendedName>
        <fullName evidence="7">U three protein 23</fullName>
    </recommendedName>
</protein>
<dbReference type="FunFam" id="3.40.50.1010:FF:000006">
    <property type="entry name" value="rRNA-processing protein UTP23 homolog"/>
    <property type="match status" value="1"/>
</dbReference>
<feature type="region of interest" description="Disordered" evidence="8">
    <location>
        <begin position="180"/>
        <end position="256"/>
    </location>
</feature>
<sequence length="278" mass="31526">MRGKRSKQYRKLMHQYALAFNFREPYQVLLDAAIIQDTTRFKMDLAHLLSRTLHGEVKPMITECCIRQLYISTTEDRAEKNSWIETAKRCERRRCGHAELEMPLGAEECIMSVVDGKGTGSNKHRYIVACQDAALRAKLRKVAGVPLVYVQRSVMVMEPMAQKSEEIKEGLEVEKIRAGVKRGKAGGEKRKREGSEDVEEREEVRDAQGAANAEDPIKKKRKRGPKAPNPLSVKKAKREDDGKVQGSRTAMPDRIEKQIRAARDEAKREKAQKAIKAA</sequence>
<dbReference type="InterPro" id="IPR029060">
    <property type="entry name" value="PIN-like_dom_sf"/>
</dbReference>
<dbReference type="GO" id="GO:0006364">
    <property type="term" value="P:rRNA processing"/>
    <property type="evidence" value="ECO:0007669"/>
    <property type="project" value="UniProtKB-KW"/>
</dbReference>
<evidence type="ECO:0000256" key="2">
    <source>
        <dbReference type="ARBA" id="ARBA00022517"/>
    </source>
</evidence>
<dbReference type="Proteomes" id="UP000243797">
    <property type="component" value="Unassembled WGS sequence"/>
</dbReference>
<evidence type="ECO:0000256" key="5">
    <source>
        <dbReference type="ARBA" id="ARBA00037300"/>
    </source>
</evidence>
<accession>A0A2K1QZ97</accession>
<dbReference type="Gene3D" id="3.40.50.1010">
    <property type="entry name" value="5'-nuclease"/>
    <property type="match status" value="1"/>
</dbReference>